<evidence type="ECO:0000313" key="1">
    <source>
        <dbReference type="EMBL" id="KAL2743640.1"/>
    </source>
</evidence>
<gene>
    <name evidence="1" type="ORF">V1477_008080</name>
</gene>
<name>A0ABD2CEZ6_VESMC</name>
<reference evidence="1 2" key="1">
    <citation type="journal article" date="2024" name="Ann. Entomol. Soc. Am.">
        <title>Genomic analyses of the southern and eastern yellowjacket wasps (Hymenoptera: Vespidae) reveal evolutionary signatures of social life.</title>
        <authorList>
            <person name="Catto M.A."/>
            <person name="Caine P.B."/>
            <person name="Orr S.E."/>
            <person name="Hunt B.G."/>
            <person name="Goodisman M.A.D."/>
        </authorList>
    </citation>
    <scope>NUCLEOTIDE SEQUENCE [LARGE SCALE GENOMIC DNA]</scope>
    <source>
        <strain evidence="1">232</strain>
        <tissue evidence="1">Head and thorax</tissue>
    </source>
</reference>
<proteinExistence type="predicted"/>
<feature type="non-terminal residue" evidence="1">
    <location>
        <position position="1"/>
    </location>
</feature>
<comment type="caution">
    <text evidence="1">The sequence shown here is derived from an EMBL/GenBank/DDBJ whole genome shotgun (WGS) entry which is preliminary data.</text>
</comment>
<sequence>NDPVWCHPPKRADVFCSYFKDTIASVYFPCSKEIQIEIKQNIQPIIGNNYVQQKINHITSDIRMQVDFTLQNVQPNNSKTNLSLNKEPVRLSPPVFIQTNIVYSLIKILNKSVRNTYNLKTTNQEIKIQASVINTYRQIIRTLKTRNANNYTFQLKEERRYKAKIKARTASSRHTALISFTAIGKYMIASDLNAKQTDWNSRLVTTRDLVIRNITGVLNSKLQTTNRFRDMIKPTLICNVRLKTTEDINTALEGFTLVIETHYLSSNQIHCGELSKISKEQTSIPCWNDKNGERINDLTKILKIAQSYI</sequence>
<dbReference type="AlphaFoldDB" id="A0ABD2CEZ6"/>
<dbReference type="EMBL" id="JAYRBN010000055">
    <property type="protein sequence ID" value="KAL2743640.1"/>
    <property type="molecule type" value="Genomic_DNA"/>
</dbReference>
<protein>
    <submittedName>
        <fullName evidence="1">Nucleic-acid-binding protein from mobile element jockey-like</fullName>
    </submittedName>
</protein>
<accession>A0ABD2CEZ6</accession>
<evidence type="ECO:0000313" key="2">
    <source>
        <dbReference type="Proteomes" id="UP001607303"/>
    </source>
</evidence>
<dbReference type="Proteomes" id="UP001607303">
    <property type="component" value="Unassembled WGS sequence"/>
</dbReference>
<organism evidence="1 2">
    <name type="scientific">Vespula maculifrons</name>
    <name type="common">Eastern yellow jacket</name>
    <name type="synonym">Wasp</name>
    <dbReference type="NCBI Taxonomy" id="7453"/>
    <lineage>
        <taxon>Eukaryota</taxon>
        <taxon>Metazoa</taxon>
        <taxon>Ecdysozoa</taxon>
        <taxon>Arthropoda</taxon>
        <taxon>Hexapoda</taxon>
        <taxon>Insecta</taxon>
        <taxon>Pterygota</taxon>
        <taxon>Neoptera</taxon>
        <taxon>Endopterygota</taxon>
        <taxon>Hymenoptera</taxon>
        <taxon>Apocrita</taxon>
        <taxon>Aculeata</taxon>
        <taxon>Vespoidea</taxon>
        <taxon>Vespidae</taxon>
        <taxon>Vespinae</taxon>
        <taxon>Vespula</taxon>
    </lineage>
</organism>
<keyword evidence="2" id="KW-1185">Reference proteome</keyword>